<proteinExistence type="predicted"/>
<reference evidence="1" key="2">
    <citation type="journal article" date="2022" name="New Phytol.">
        <title>Evolutionary transition to the ectomycorrhizal habit in the genomes of a hyperdiverse lineage of mushroom-forming fungi.</title>
        <authorList>
            <person name="Looney B."/>
            <person name="Miyauchi S."/>
            <person name="Morin E."/>
            <person name="Drula E."/>
            <person name="Courty P.E."/>
            <person name="Kohler A."/>
            <person name="Kuo A."/>
            <person name="LaButti K."/>
            <person name="Pangilinan J."/>
            <person name="Lipzen A."/>
            <person name="Riley R."/>
            <person name="Andreopoulos W."/>
            <person name="He G."/>
            <person name="Johnson J."/>
            <person name="Nolan M."/>
            <person name="Tritt A."/>
            <person name="Barry K.W."/>
            <person name="Grigoriev I.V."/>
            <person name="Nagy L.G."/>
            <person name="Hibbett D."/>
            <person name="Henrissat B."/>
            <person name="Matheny P.B."/>
            <person name="Labbe J."/>
            <person name="Martin F.M."/>
        </authorList>
    </citation>
    <scope>NUCLEOTIDE SEQUENCE</scope>
    <source>
        <strain evidence="1">HHB10654</strain>
    </source>
</reference>
<evidence type="ECO:0000313" key="1">
    <source>
        <dbReference type="EMBL" id="KAI0066537.1"/>
    </source>
</evidence>
<evidence type="ECO:0000313" key="2">
    <source>
        <dbReference type="Proteomes" id="UP000814140"/>
    </source>
</evidence>
<sequence length="252" mass="27613">MNSPVRSEASSSTLLSEDFSSSASDSEAESSACTQSAGSVYNARYQDHREFPLLSSRARMSMKHTGFRQAADGLFLLHHIPPLPGARPIPHIFTTVGCIIPEDCYMTIKGDVCDSESQTSDSAVREPCVASCWLEAPEGKEEQFLQVLCEVQEAANRVGDTAYTSELLLTAQGRRSALLQVGWWLHSNPEISAAQPRAPPLFNQSGQRYTLNSLSDVPIGRPVVVMFMLWHDEIMPKEKTVVGAGLLGMRLL</sequence>
<accession>A0ACB8TDN5</accession>
<organism evidence="1 2">
    <name type="scientific">Artomyces pyxidatus</name>
    <dbReference type="NCBI Taxonomy" id="48021"/>
    <lineage>
        <taxon>Eukaryota</taxon>
        <taxon>Fungi</taxon>
        <taxon>Dikarya</taxon>
        <taxon>Basidiomycota</taxon>
        <taxon>Agaricomycotina</taxon>
        <taxon>Agaricomycetes</taxon>
        <taxon>Russulales</taxon>
        <taxon>Auriscalpiaceae</taxon>
        <taxon>Artomyces</taxon>
    </lineage>
</organism>
<protein>
    <submittedName>
        <fullName evidence="1">Uncharacterized protein</fullName>
    </submittedName>
</protein>
<gene>
    <name evidence="1" type="ORF">BV25DRAFT_1912598</name>
</gene>
<dbReference type="Proteomes" id="UP000814140">
    <property type="component" value="Unassembled WGS sequence"/>
</dbReference>
<name>A0ACB8TDN5_9AGAM</name>
<keyword evidence="2" id="KW-1185">Reference proteome</keyword>
<comment type="caution">
    <text evidence="1">The sequence shown here is derived from an EMBL/GenBank/DDBJ whole genome shotgun (WGS) entry which is preliminary data.</text>
</comment>
<reference evidence="1" key="1">
    <citation type="submission" date="2021-03" db="EMBL/GenBank/DDBJ databases">
        <authorList>
            <consortium name="DOE Joint Genome Institute"/>
            <person name="Ahrendt S."/>
            <person name="Looney B.P."/>
            <person name="Miyauchi S."/>
            <person name="Morin E."/>
            <person name="Drula E."/>
            <person name="Courty P.E."/>
            <person name="Chicoki N."/>
            <person name="Fauchery L."/>
            <person name="Kohler A."/>
            <person name="Kuo A."/>
            <person name="Labutti K."/>
            <person name="Pangilinan J."/>
            <person name="Lipzen A."/>
            <person name="Riley R."/>
            <person name="Andreopoulos W."/>
            <person name="He G."/>
            <person name="Johnson J."/>
            <person name="Barry K.W."/>
            <person name="Grigoriev I.V."/>
            <person name="Nagy L."/>
            <person name="Hibbett D."/>
            <person name="Henrissat B."/>
            <person name="Matheny P.B."/>
            <person name="Labbe J."/>
            <person name="Martin F."/>
        </authorList>
    </citation>
    <scope>NUCLEOTIDE SEQUENCE</scope>
    <source>
        <strain evidence="1">HHB10654</strain>
    </source>
</reference>
<dbReference type="EMBL" id="MU277192">
    <property type="protein sequence ID" value="KAI0066537.1"/>
    <property type="molecule type" value="Genomic_DNA"/>
</dbReference>